<keyword evidence="4" id="KW-0798">TonB box</keyword>
<keyword evidence="2 4" id="KW-0472">Membrane</keyword>
<dbReference type="InterPro" id="IPR010104">
    <property type="entry name" value="TonB_rcpt_bac"/>
</dbReference>
<dbReference type="AlphaFoldDB" id="V4PQH1"/>
<dbReference type="InterPro" id="IPR012910">
    <property type="entry name" value="Plug_dom"/>
</dbReference>
<dbReference type="NCBIfam" id="TIGR01782">
    <property type="entry name" value="TonB-Xanth-Caul"/>
    <property type="match status" value="1"/>
</dbReference>
<dbReference type="SUPFAM" id="SSF56935">
    <property type="entry name" value="Porins"/>
    <property type="match status" value="1"/>
</dbReference>
<dbReference type="InterPro" id="IPR036942">
    <property type="entry name" value="Beta-barrel_TonB_sf"/>
</dbReference>
<evidence type="ECO:0000256" key="3">
    <source>
        <dbReference type="ARBA" id="ARBA00023237"/>
    </source>
</evidence>
<dbReference type="Pfam" id="PF07715">
    <property type="entry name" value="Plug"/>
    <property type="match status" value="1"/>
</dbReference>
<keyword evidence="5" id="KW-0732">Signal</keyword>
<evidence type="ECO:0000259" key="7">
    <source>
        <dbReference type="Pfam" id="PF07715"/>
    </source>
</evidence>
<feature type="domain" description="TonB-dependent receptor-like beta-barrel" evidence="6">
    <location>
        <begin position="449"/>
        <end position="877"/>
    </location>
</feature>
<dbReference type="RefSeq" id="WP_018083383.1">
    <property type="nucleotide sequence ID" value="NZ_AQWM01000030.1"/>
</dbReference>
<dbReference type="GO" id="GO:0009279">
    <property type="term" value="C:cell outer membrane"/>
    <property type="evidence" value="ECO:0007669"/>
    <property type="project" value="UniProtKB-SubCell"/>
</dbReference>
<sequence>MSKSTSYIAYGLGAMAALAYASLLVPHALAQTETTDAAAPAEAAQEVIVTGYSKSVRAANMTKKAAAFSVDAVNAEDIGKFPNRNAAEALQLVTGVTMDRQRGEGLKVSVRGLGPQFQNVTLNGSTIAVNDLIENGGAEGRNFRFEVLPTDSIAQIAVIKTPTADMDDGALGGNIDIKTLKPLDIGNRMTFSVRSAYNTLTEKSDPTLSGLYSYVTPDRKLGLLVSAMTDRRQVRNDRFMNFGWNKDQFTSVLGAGYYTPTRTRPTIELEDRKRSSIMISGQWKPTADLKTEVNILATRLDVHYDEHGLDIYPDAAVTYPNFAAESALYPSLSGLYTQAAAQANGATVYAKPTFVAGSQVIVGDTVVAGTINNVRWMASRETSFNRHDLTAINISQSYTPGAWTFFGNLAYSKAHSYHPEGGATTRNRMSFVGPLHFDFSKGYKEIPVLTTTVDYNNPANYVGQAFDYTSKDSLDTDDSAKIDAARRFDGFLTKLSFGAAYQHRNRDYVRRDWSINPVFGIPVTTLGASFYSALPFSNFLSDFDGSSPRTWVSPSSTAFYNLIYNPSVAARAPDAASLRSSFEVDEKITSAYVRGDFAHDVMNVPVTGNLGIRYATTDQVASGTLVNGSTPQAVSYPVTYHDWLPSLNLRVEFTDQLIGRFGASRVVNRPNITDIAPRITVSRDSPTASGGNPNLKPYRANQADMSLEWYFNQTGALTGAYYYKQLDSYITAQNTTIQVPGRGDILLSTTVNGGEAKLQGIELAYNQLFSFLPAPFDGLGTQVSVTTTEVTSTYNAGNRTLNNMLPGLSKASYNLVGYYEKNGYAGRIGYFWRDRYLASNGSTVSTESYVAPFGSLDASLSYDINEHFVVGVDAINLTGAKKYVYGANKVQGREINDYGSTFTVSLRAKY</sequence>
<name>V4PQH1_9CAUL</name>
<evidence type="ECO:0000259" key="6">
    <source>
        <dbReference type="Pfam" id="PF00593"/>
    </source>
</evidence>
<dbReference type="OrthoDB" id="5476657at2"/>
<dbReference type="EMBL" id="AWGB01000042">
    <property type="protein sequence ID" value="ESQ87755.1"/>
    <property type="molecule type" value="Genomic_DNA"/>
</dbReference>
<dbReference type="InterPro" id="IPR037066">
    <property type="entry name" value="Plug_dom_sf"/>
</dbReference>
<dbReference type="PANTHER" id="PTHR40980">
    <property type="entry name" value="PLUG DOMAIN-CONTAINING PROTEIN"/>
    <property type="match status" value="1"/>
</dbReference>
<keyword evidence="3" id="KW-0998">Cell outer membrane</keyword>
<comment type="caution">
    <text evidence="8">The sequence shown here is derived from an EMBL/GenBank/DDBJ whole genome shotgun (WGS) entry which is preliminary data.</text>
</comment>
<comment type="subcellular location">
    <subcellularLocation>
        <location evidence="1 4">Cell outer membrane</location>
    </subcellularLocation>
</comment>
<evidence type="ECO:0000313" key="8">
    <source>
        <dbReference type="EMBL" id="ESQ87755.1"/>
    </source>
</evidence>
<dbReference type="PANTHER" id="PTHR40980:SF3">
    <property type="entry name" value="TONB-DEPENDENT RECEPTOR-LIKE BETA-BARREL DOMAIN-CONTAINING PROTEIN"/>
    <property type="match status" value="1"/>
</dbReference>
<feature type="domain" description="TonB-dependent receptor plug" evidence="7">
    <location>
        <begin position="63"/>
        <end position="173"/>
    </location>
</feature>
<dbReference type="STRING" id="1121022.GCA_000376105_03702"/>
<dbReference type="InterPro" id="IPR000531">
    <property type="entry name" value="Beta-barrel_TonB"/>
</dbReference>
<protein>
    <recommendedName>
        <fullName evidence="10">TonB-denpendent receptor</fullName>
    </recommendedName>
</protein>
<evidence type="ECO:0000256" key="1">
    <source>
        <dbReference type="ARBA" id="ARBA00004442"/>
    </source>
</evidence>
<dbReference type="Pfam" id="PF00593">
    <property type="entry name" value="TonB_dep_Rec_b-barrel"/>
    <property type="match status" value="1"/>
</dbReference>
<reference evidence="8 9" key="1">
    <citation type="journal article" date="2014" name="Nature">
        <title>Sequential evolution of bacterial morphology by co-option of a developmental regulator.</title>
        <authorList>
            <person name="Jiang C."/>
            <person name="Brown P.J."/>
            <person name="Ducret A."/>
            <person name="Brun Y.V."/>
        </authorList>
    </citation>
    <scope>NUCLEOTIDE SEQUENCE [LARGE SCALE GENOMIC DNA]</scope>
    <source>
        <strain evidence="8 9">DSM 16100</strain>
    </source>
</reference>
<dbReference type="Proteomes" id="UP000017837">
    <property type="component" value="Unassembled WGS sequence"/>
</dbReference>
<dbReference type="eggNOG" id="COG1629">
    <property type="taxonomic scope" value="Bacteria"/>
</dbReference>
<feature type="signal peptide" evidence="5">
    <location>
        <begin position="1"/>
        <end position="30"/>
    </location>
</feature>
<evidence type="ECO:0000313" key="9">
    <source>
        <dbReference type="Proteomes" id="UP000017837"/>
    </source>
</evidence>
<feature type="chain" id="PRO_5004724055" description="TonB-denpendent receptor" evidence="5">
    <location>
        <begin position="31"/>
        <end position="910"/>
    </location>
</feature>
<gene>
    <name evidence="8" type="ORF">ABENE_16930</name>
</gene>
<evidence type="ECO:0000256" key="4">
    <source>
        <dbReference type="RuleBase" id="RU003357"/>
    </source>
</evidence>
<dbReference type="Gene3D" id="2.170.130.10">
    <property type="entry name" value="TonB-dependent receptor, plug domain"/>
    <property type="match status" value="1"/>
</dbReference>
<keyword evidence="9" id="KW-1185">Reference proteome</keyword>
<dbReference type="PATRIC" id="fig|1121022.4.peg.3445"/>
<organism evidence="8 9">
    <name type="scientific">Asticcacaulis benevestitus DSM 16100 = ATCC BAA-896</name>
    <dbReference type="NCBI Taxonomy" id="1121022"/>
    <lineage>
        <taxon>Bacteria</taxon>
        <taxon>Pseudomonadati</taxon>
        <taxon>Pseudomonadota</taxon>
        <taxon>Alphaproteobacteria</taxon>
        <taxon>Caulobacterales</taxon>
        <taxon>Caulobacteraceae</taxon>
        <taxon>Asticcacaulis</taxon>
    </lineage>
</organism>
<evidence type="ECO:0000256" key="5">
    <source>
        <dbReference type="SAM" id="SignalP"/>
    </source>
</evidence>
<proteinExistence type="inferred from homology"/>
<dbReference type="eggNOG" id="COG4771">
    <property type="taxonomic scope" value="Bacteria"/>
</dbReference>
<dbReference type="Gene3D" id="2.40.170.20">
    <property type="entry name" value="TonB-dependent receptor, beta-barrel domain"/>
    <property type="match status" value="1"/>
</dbReference>
<evidence type="ECO:0008006" key="10">
    <source>
        <dbReference type="Google" id="ProtNLM"/>
    </source>
</evidence>
<accession>V4PQH1</accession>
<comment type="similarity">
    <text evidence="4">Belongs to the TonB-dependent receptor family.</text>
</comment>
<dbReference type="CDD" id="cd01347">
    <property type="entry name" value="ligand_gated_channel"/>
    <property type="match status" value="1"/>
</dbReference>
<evidence type="ECO:0000256" key="2">
    <source>
        <dbReference type="ARBA" id="ARBA00023136"/>
    </source>
</evidence>